<accession>A0A415MEA1</accession>
<dbReference type="Proteomes" id="UP000285201">
    <property type="component" value="Unassembled WGS sequence"/>
</dbReference>
<reference evidence="1 2" key="1">
    <citation type="submission" date="2018-08" db="EMBL/GenBank/DDBJ databases">
        <title>A genome reference for cultivated species of the human gut microbiota.</title>
        <authorList>
            <person name="Zou Y."/>
            <person name="Xue W."/>
            <person name="Luo G."/>
        </authorList>
    </citation>
    <scope>NUCLEOTIDE SEQUENCE [LARGE SCALE GENOMIC DNA]</scope>
    <source>
        <strain evidence="1 2">AF36-7BH</strain>
    </source>
</reference>
<name>A0A415MEA1_9FIRM</name>
<evidence type="ECO:0000313" key="1">
    <source>
        <dbReference type="EMBL" id="RHL71162.1"/>
    </source>
</evidence>
<sequence>MNKEELKRQYSVNAEKVAWKECENEGYKWKTSKVNKDGFYINEEKGKYTVVDSKTNSRTRFRHNLADLEEL</sequence>
<gene>
    <name evidence="1" type="ORF">DW007_03165</name>
</gene>
<comment type="caution">
    <text evidence="1">The sequence shown here is derived from an EMBL/GenBank/DDBJ whole genome shotgun (WGS) entry which is preliminary data.</text>
</comment>
<dbReference type="EMBL" id="QROY01000002">
    <property type="protein sequence ID" value="RHL71162.1"/>
    <property type="molecule type" value="Genomic_DNA"/>
</dbReference>
<dbReference type="RefSeq" id="WP_118370064.1">
    <property type="nucleotide sequence ID" value="NZ_QROY01000002.1"/>
</dbReference>
<evidence type="ECO:0000313" key="2">
    <source>
        <dbReference type="Proteomes" id="UP000285201"/>
    </source>
</evidence>
<organism evidence="1 2">
    <name type="scientific">Lachnospira eligens</name>
    <dbReference type="NCBI Taxonomy" id="39485"/>
    <lineage>
        <taxon>Bacteria</taxon>
        <taxon>Bacillati</taxon>
        <taxon>Bacillota</taxon>
        <taxon>Clostridia</taxon>
        <taxon>Lachnospirales</taxon>
        <taxon>Lachnospiraceae</taxon>
        <taxon>Lachnospira</taxon>
    </lineage>
</organism>
<dbReference type="AlphaFoldDB" id="A0A415MEA1"/>
<proteinExistence type="predicted"/>
<protein>
    <submittedName>
        <fullName evidence="1">Uncharacterized protein</fullName>
    </submittedName>
</protein>